<dbReference type="AlphaFoldDB" id="A0A2P8CK68"/>
<dbReference type="Proteomes" id="UP000240621">
    <property type="component" value="Unassembled WGS sequence"/>
</dbReference>
<protein>
    <submittedName>
        <fullName evidence="6">Cellulose synthase/poly-beta-1,6-N-acetylglucosamine synthase-like glycosyltransferase</fullName>
    </submittedName>
    <submittedName>
        <fullName evidence="5">Glycosyl transferase</fullName>
    </submittedName>
</protein>
<evidence type="ECO:0000256" key="4">
    <source>
        <dbReference type="SAM" id="Phobius"/>
    </source>
</evidence>
<feature type="transmembrane region" description="Helical" evidence="4">
    <location>
        <begin position="329"/>
        <end position="353"/>
    </location>
</feature>
<feature type="transmembrane region" description="Helical" evidence="4">
    <location>
        <begin position="6"/>
        <end position="29"/>
    </location>
</feature>
<keyword evidence="8" id="KW-1185">Reference proteome</keyword>
<proteinExistence type="inferred from homology"/>
<dbReference type="InterPro" id="IPR029044">
    <property type="entry name" value="Nucleotide-diphossugar_trans"/>
</dbReference>
<comment type="similarity">
    <text evidence="1">Belongs to the glycosyltransferase 2 family.</text>
</comment>
<name>A0A2P8CK68_9BACT</name>
<keyword evidence="4" id="KW-0472">Membrane</keyword>
<keyword evidence="2" id="KW-0328">Glycosyltransferase</keyword>
<reference evidence="6 7" key="1">
    <citation type="submission" date="2018-03" db="EMBL/GenBank/DDBJ databases">
        <title>Genomic Encyclopedia of Archaeal and Bacterial Type Strains, Phase II (KMG-II): from individual species to whole genera.</title>
        <authorList>
            <person name="Goeker M."/>
        </authorList>
    </citation>
    <scope>NUCLEOTIDE SEQUENCE [LARGE SCALE GENOMIC DNA]</scope>
    <source>
        <strain evidence="6 7">DSM 27267</strain>
    </source>
</reference>
<dbReference type="Pfam" id="PF13641">
    <property type="entry name" value="Glyco_tranf_2_3"/>
    <property type="match status" value="1"/>
</dbReference>
<evidence type="ECO:0000256" key="3">
    <source>
        <dbReference type="ARBA" id="ARBA00022679"/>
    </source>
</evidence>
<keyword evidence="4" id="KW-1133">Transmembrane helix</keyword>
<evidence type="ECO:0000313" key="7">
    <source>
        <dbReference type="Proteomes" id="UP000240621"/>
    </source>
</evidence>
<dbReference type="Gene3D" id="3.90.550.10">
    <property type="entry name" value="Spore Coat Polysaccharide Biosynthesis Protein SpsA, Chain A"/>
    <property type="match status" value="1"/>
</dbReference>
<keyword evidence="3 6" id="KW-0808">Transferase</keyword>
<dbReference type="Proteomes" id="UP000396862">
    <property type="component" value="Unassembled WGS sequence"/>
</dbReference>
<keyword evidence="4" id="KW-0812">Transmembrane</keyword>
<dbReference type="PANTHER" id="PTHR43630">
    <property type="entry name" value="POLY-BETA-1,6-N-ACETYL-D-GLUCOSAMINE SYNTHASE"/>
    <property type="match status" value="1"/>
</dbReference>
<dbReference type="GO" id="GO:0016757">
    <property type="term" value="F:glycosyltransferase activity"/>
    <property type="evidence" value="ECO:0007669"/>
    <property type="project" value="UniProtKB-KW"/>
</dbReference>
<dbReference type="RefSeq" id="WP_106540416.1">
    <property type="nucleotide sequence ID" value="NZ_BLAU01000001.1"/>
</dbReference>
<organism evidence="6 7">
    <name type="scientific">Prolixibacter denitrificans</name>
    <dbReference type="NCBI Taxonomy" id="1541063"/>
    <lineage>
        <taxon>Bacteria</taxon>
        <taxon>Pseudomonadati</taxon>
        <taxon>Bacteroidota</taxon>
        <taxon>Bacteroidia</taxon>
        <taxon>Marinilabiliales</taxon>
        <taxon>Prolixibacteraceae</taxon>
        <taxon>Prolixibacter</taxon>
    </lineage>
</organism>
<evidence type="ECO:0000313" key="8">
    <source>
        <dbReference type="Proteomes" id="UP000396862"/>
    </source>
</evidence>
<comment type="caution">
    <text evidence="6">The sequence shown here is derived from an EMBL/GenBank/DDBJ whole genome shotgun (WGS) entry which is preliminary data.</text>
</comment>
<gene>
    <name evidence="6" type="ORF">CLV93_101322</name>
    <name evidence="5" type="ORF">JCM18694_02310</name>
</gene>
<dbReference type="CDD" id="cd06439">
    <property type="entry name" value="CESA_like_1"/>
    <property type="match status" value="1"/>
</dbReference>
<dbReference type="OrthoDB" id="9766971at2"/>
<dbReference type="SUPFAM" id="SSF53448">
    <property type="entry name" value="Nucleotide-diphospho-sugar transferases"/>
    <property type="match status" value="1"/>
</dbReference>
<evidence type="ECO:0000256" key="2">
    <source>
        <dbReference type="ARBA" id="ARBA00022676"/>
    </source>
</evidence>
<sequence length="406" mass="46155">MLDVAAFVFWLCFFIIFYSFGGYGLFLWIMLKLRGLFKKEVSSSQRGKIATEPNICLFVTAYNESAHVRQKIENSLALDYPKEKLQLIWVTDGSTDDTPDIASTYPQVQVFHKPERRGKAHALNRGMAFVKAPLVVFTDSNTLLSEGTLRAIVREFEAPEIGCVAGEKRIAESNSSGPVASGEGLYWRIESWLKKLDSRFYSTIGAAGEIFAIRTELYSELEEDTLLDDFILSMRIAMKGYRIAYAEDAWATEFASSNPREEMKRKVRIAAGAFQAMVRLSKLLNPFKYGKLTFQYVSHKVLRWTLAPISLPFVLLSGIYLSFQTSVPGLIVFQGITALQMLFYLIALSGFLLQRKNVRSGWFFAPYYFTLMNYASFPGFIRYSLGKQTVLWEKAQRSDSFHEGFS</sequence>
<evidence type="ECO:0000313" key="6">
    <source>
        <dbReference type="EMBL" id="PSK85366.1"/>
    </source>
</evidence>
<dbReference type="EMBL" id="BLAU01000001">
    <property type="protein sequence ID" value="GET19985.1"/>
    <property type="molecule type" value="Genomic_DNA"/>
</dbReference>
<dbReference type="PANTHER" id="PTHR43630:SF1">
    <property type="entry name" value="POLY-BETA-1,6-N-ACETYL-D-GLUCOSAMINE SYNTHASE"/>
    <property type="match status" value="1"/>
</dbReference>
<accession>A0A2P8CK68</accession>
<evidence type="ECO:0000313" key="5">
    <source>
        <dbReference type="EMBL" id="GET19985.1"/>
    </source>
</evidence>
<feature type="transmembrane region" description="Helical" evidence="4">
    <location>
        <begin position="365"/>
        <end position="385"/>
    </location>
</feature>
<feature type="transmembrane region" description="Helical" evidence="4">
    <location>
        <begin position="301"/>
        <end position="323"/>
    </location>
</feature>
<evidence type="ECO:0000256" key="1">
    <source>
        <dbReference type="ARBA" id="ARBA00006739"/>
    </source>
</evidence>
<reference evidence="5 8" key="2">
    <citation type="submission" date="2019-10" db="EMBL/GenBank/DDBJ databases">
        <title>Prolixibacter strains distinguished by the presence of nitrate reductase genes were adept at nitrate-dependent anaerobic corrosion of metallic iron and carbon steel.</title>
        <authorList>
            <person name="Iino T."/>
            <person name="Shono N."/>
            <person name="Ito K."/>
            <person name="Nakamura R."/>
            <person name="Sueoka K."/>
            <person name="Harayama S."/>
            <person name="Ohkuma M."/>
        </authorList>
    </citation>
    <scope>NUCLEOTIDE SEQUENCE [LARGE SCALE GENOMIC DNA]</scope>
    <source>
        <strain evidence="5 8">MIC1-1</strain>
    </source>
</reference>
<dbReference type="EMBL" id="PYGC01000001">
    <property type="protein sequence ID" value="PSK85366.1"/>
    <property type="molecule type" value="Genomic_DNA"/>
</dbReference>